<dbReference type="Proteomes" id="UP000054166">
    <property type="component" value="Unassembled WGS sequence"/>
</dbReference>
<gene>
    <name evidence="2" type="ORF">PILCRDRAFT_8651</name>
</gene>
<evidence type="ECO:0000256" key="1">
    <source>
        <dbReference type="SAM" id="MobiDB-lite"/>
    </source>
</evidence>
<reference evidence="2 3" key="1">
    <citation type="submission" date="2014-04" db="EMBL/GenBank/DDBJ databases">
        <authorList>
            <consortium name="DOE Joint Genome Institute"/>
            <person name="Kuo A."/>
            <person name="Tarkka M."/>
            <person name="Buscot F."/>
            <person name="Kohler A."/>
            <person name="Nagy L.G."/>
            <person name="Floudas D."/>
            <person name="Copeland A."/>
            <person name="Barry K.W."/>
            <person name="Cichocki N."/>
            <person name="Veneault-Fourrey C."/>
            <person name="LaButti K."/>
            <person name="Lindquist E.A."/>
            <person name="Lipzen A."/>
            <person name="Lundell T."/>
            <person name="Morin E."/>
            <person name="Murat C."/>
            <person name="Sun H."/>
            <person name="Tunlid A."/>
            <person name="Henrissat B."/>
            <person name="Grigoriev I.V."/>
            <person name="Hibbett D.S."/>
            <person name="Martin F."/>
            <person name="Nordberg H.P."/>
            <person name="Cantor M.N."/>
            <person name="Hua S.X."/>
        </authorList>
    </citation>
    <scope>NUCLEOTIDE SEQUENCE [LARGE SCALE GENOMIC DNA]</scope>
    <source>
        <strain evidence="2 3">F 1598</strain>
    </source>
</reference>
<dbReference type="HOGENOM" id="CLU_2074035_0_0_1"/>
<name>A0A0C3FAI7_PILCF</name>
<sequence>MLHPFPDSLYPGISTEPDPSLASLAELPAKGKQELVDDDGDDEYKDEPDAEVDVNMDDILDKPPASAELQDGAGDDWIEDDGQKFHKASLLCIRSILSGTLCILPAGGTLTDSIINEM</sequence>
<protein>
    <submittedName>
        <fullName evidence="2">Uncharacterized protein</fullName>
    </submittedName>
</protein>
<feature type="region of interest" description="Disordered" evidence="1">
    <location>
        <begin position="1"/>
        <end position="21"/>
    </location>
</feature>
<dbReference type="AlphaFoldDB" id="A0A0C3FAI7"/>
<proteinExistence type="predicted"/>
<organism evidence="2 3">
    <name type="scientific">Piloderma croceum (strain F 1598)</name>
    <dbReference type="NCBI Taxonomy" id="765440"/>
    <lineage>
        <taxon>Eukaryota</taxon>
        <taxon>Fungi</taxon>
        <taxon>Dikarya</taxon>
        <taxon>Basidiomycota</taxon>
        <taxon>Agaricomycotina</taxon>
        <taxon>Agaricomycetes</taxon>
        <taxon>Agaricomycetidae</taxon>
        <taxon>Atheliales</taxon>
        <taxon>Atheliaceae</taxon>
        <taxon>Piloderma</taxon>
    </lineage>
</organism>
<accession>A0A0C3FAI7</accession>
<evidence type="ECO:0000313" key="3">
    <source>
        <dbReference type="Proteomes" id="UP000054166"/>
    </source>
</evidence>
<dbReference type="InParanoid" id="A0A0C3FAI7"/>
<keyword evidence="3" id="KW-1185">Reference proteome</keyword>
<reference evidence="3" key="2">
    <citation type="submission" date="2015-01" db="EMBL/GenBank/DDBJ databases">
        <title>Evolutionary Origins and Diversification of the Mycorrhizal Mutualists.</title>
        <authorList>
            <consortium name="DOE Joint Genome Institute"/>
            <consortium name="Mycorrhizal Genomics Consortium"/>
            <person name="Kohler A."/>
            <person name="Kuo A."/>
            <person name="Nagy L.G."/>
            <person name="Floudas D."/>
            <person name="Copeland A."/>
            <person name="Barry K.W."/>
            <person name="Cichocki N."/>
            <person name="Veneault-Fourrey C."/>
            <person name="LaButti K."/>
            <person name="Lindquist E.A."/>
            <person name="Lipzen A."/>
            <person name="Lundell T."/>
            <person name="Morin E."/>
            <person name="Murat C."/>
            <person name="Riley R."/>
            <person name="Ohm R."/>
            <person name="Sun H."/>
            <person name="Tunlid A."/>
            <person name="Henrissat B."/>
            <person name="Grigoriev I.V."/>
            <person name="Hibbett D.S."/>
            <person name="Martin F."/>
        </authorList>
    </citation>
    <scope>NUCLEOTIDE SEQUENCE [LARGE SCALE GENOMIC DNA]</scope>
    <source>
        <strain evidence="3">F 1598</strain>
    </source>
</reference>
<evidence type="ECO:0000313" key="2">
    <source>
        <dbReference type="EMBL" id="KIM81610.1"/>
    </source>
</evidence>
<dbReference type="EMBL" id="KN832998">
    <property type="protein sequence ID" value="KIM81610.1"/>
    <property type="molecule type" value="Genomic_DNA"/>
</dbReference>